<feature type="region of interest" description="Disordered" evidence="1">
    <location>
        <begin position="1"/>
        <end position="32"/>
    </location>
</feature>
<evidence type="ECO:0000313" key="3">
    <source>
        <dbReference type="Proteomes" id="UP000314294"/>
    </source>
</evidence>
<dbReference type="EMBL" id="SRLO01000179">
    <property type="protein sequence ID" value="TNN69179.1"/>
    <property type="molecule type" value="Genomic_DNA"/>
</dbReference>
<evidence type="ECO:0000313" key="2">
    <source>
        <dbReference type="EMBL" id="TNN69179.1"/>
    </source>
</evidence>
<evidence type="ECO:0000256" key="1">
    <source>
        <dbReference type="SAM" id="MobiDB-lite"/>
    </source>
</evidence>
<sequence length="163" mass="17889">MAVSAEPQQSAESSKGWSSRWRRNRSAGAGGEEDYKVREVKVRLFSCPPEFFTNPCVDCSSGDIQHLSRLKGFTTPTDVFGTMGKQMSGPFAPCRGHGGQWRGRQRSVSSSGFSENVGTRGIVNKVPRDTVADGLLARRCIKEDKSSHLLSVEGSIDVYKTRM</sequence>
<protein>
    <submittedName>
        <fullName evidence="2">Uncharacterized protein</fullName>
    </submittedName>
</protein>
<reference evidence="2 3" key="1">
    <citation type="submission" date="2019-03" db="EMBL/GenBank/DDBJ databases">
        <title>First draft genome of Liparis tanakae, snailfish: a comprehensive survey of snailfish specific genes.</title>
        <authorList>
            <person name="Kim W."/>
            <person name="Song I."/>
            <person name="Jeong J.-H."/>
            <person name="Kim D."/>
            <person name="Kim S."/>
            <person name="Ryu S."/>
            <person name="Song J.Y."/>
            <person name="Lee S.K."/>
        </authorList>
    </citation>
    <scope>NUCLEOTIDE SEQUENCE [LARGE SCALE GENOMIC DNA]</scope>
    <source>
        <tissue evidence="2">Muscle</tissue>
    </source>
</reference>
<name>A0A4Z2HTN6_9TELE</name>
<gene>
    <name evidence="2" type="ORF">EYF80_020646</name>
</gene>
<dbReference type="Proteomes" id="UP000314294">
    <property type="component" value="Unassembled WGS sequence"/>
</dbReference>
<proteinExistence type="predicted"/>
<accession>A0A4Z2HTN6</accession>
<dbReference type="AlphaFoldDB" id="A0A4Z2HTN6"/>
<organism evidence="2 3">
    <name type="scientific">Liparis tanakae</name>
    <name type="common">Tanaka's snailfish</name>
    <dbReference type="NCBI Taxonomy" id="230148"/>
    <lineage>
        <taxon>Eukaryota</taxon>
        <taxon>Metazoa</taxon>
        <taxon>Chordata</taxon>
        <taxon>Craniata</taxon>
        <taxon>Vertebrata</taxon>
        <taxon>Euteleostomi</taxon>
        <taxon>Actinopterygii</taxon>
        <taxon>Neopterygii</taxon>
        <taxon>Teleostei</taxon>
        <taxon>Neoteleostei</taxon>
        <taxon>Acanthomorphata</taxon>
        <taxon>Eupercaria</taxon>
        <taxon>Perciformes</taxon>
        <taxon>Cottioidei</taxon>
        <taxon>Cottales</taxon>
        <taxon>Liparidae</taxon>
        <taxon>Liparis</taxon>
    </lineage>
</organism>
<keyword evidence="3" id="KW-1185">Reference proteome</keyword>
<comment type="caution">
    <text evidence="2">The sequence shown here is derived from an EMBL/GenBank/DDBJ whole genome shotgun (WGS) entry which is preliminary data.</text>
</comment>
<feature type="compositionally biased region" description="Polar residues" evidence="1">
    <location>
        <begin position="1"/>
        <end position="17"/>
    </location>
</feature>